<dbReference type="RefSeq" id="WP_123121923.1">
    <property type="nucleotide sequence ID" value="NZ_RJJR01000015.1"/>
</dbReference>
<accession>A0A3M9N9Q0</accession>
<reference evidence="1 2" key="1">
    <citation type="submission" date="2018-11" db="EMBL/GenBank/DDBJ databases">
        <title>Draft genome sequence of Ferruginibacter sp. BO-59.</title>
        <authorList>
            <person name="Im W.T."/>
        </authorList>
    </citation>
    <scope>NUCLEOTIDE SEQUENCE [LARGE SCALE GENOMIC DNA]</scope>
    <source>
        <strain evidence="1 2">BO-59</strain>
    </source>
</reference>
<dbReference type="Proteomes" id="UP000267223">
    <property type="component" value="Unassembled WGS sequence"/>
</dbReference>
<proteinExistence type="predicted"/>
<organism evidence="1 2">
    <name type="scientific">Hanamia caeni</name>
    <dbReference type="NCBI Taxonomy" id="2294116"/>
    <lineage>
        <taxon>Bacteria</taxon>
        <taxon>Pseudomonadati</taxon>
        <taxon>Bacteroidota</taxon>
        <taxon>Chitinophagia</taxon>
        <taxon>Chitinophagales</taxon>
        <taxon>Chitinophagaceae</taxon>
        <taxon>Hanamia</taxon>
    </lineage>
</organism>
<dbReference type="OrthoDB" id="798979at2"/>
<protein>
    <recommendedName>
        <fullName evidence="3">Prevent-host-death protein</fullName>
    </recommendedName>
</protein>
<evidence type="ECO:0008006" key="3">
    <source>
        <dbReference type="Google" id="ProtNLM"/>
    </source>
</evidence>
<dbReference type="AlphaFoldDB" id="A0A3M9N9Q0"/>
<name>A0A3M9N9Q0_9BACT</name>
<comment type="caution">
    <text evidence="1">The sequence shown here is derived from an EMBL/GenBank/DDBJ whole genome shotgun (WGS) entry which is preliminary data.</text>
</comment>
<gene>
    <name evidence="1" type="ORF">EFY79_16875</name>
</gene>
<evidence type="ECO:0000313" key="1">
    <source>
        <dbReference type="EMBL" id="RNI33983.1"/>
    </source>
</evidence>
<keyword evidence="2" id="KW-1185">Reference proteome</keyword>
<dbReference type="EMBL" id="RJJR01000015">
    <property type="protein sequence ID" value="RNI33983.1"/>
    <property type="molecule type" value="Genomic_DNA"/>
</dbReference>
<evidence type="ECO:0000313" key="2">
    <source>
        <dbReference type="Proteomes" id="UP000267223"/>
    </source>
</evidence>
<sequence length="74" mass="8529">MTSALKYMVDENGEKISVLVPLKTWEKINQDYHKLQNKLNVLTGIKDGLNEVREAKKSGKKLQTLKDFLRESHS</sequence>